<feature type="compositionally biased region" description="Basic and acidic residues" evidence="1">
    <location>
        <begin position="16"/>
        <end position="27"/>
    </location>
</feature>
<feature type="transmembrane region" description="Helical" evidence="2">
    <location>
        <begin position="242"/>
        <end position="266"/>
    </location>
</feature>
<feature type="compositionally biased region" description="Basic and acidic residues" evidence="1">
    <location>
        <begin position="188"/>
        <end position="197"/>
    </location>
</feature>
<evidence type="ECO:0000313" key="3">
    <source>
        <dbReference type="EMBL" id="KAH8035955.1"/>
    </source>
</evidence>
<organism evidence="3 4">
    <name type="scientific">Rhipicephalus microplus</name>
    <name type="common">Cattle tick</name>
    <name type="synonym">Boophilus microplus</name>
    <dbReference type="NCBI Taxonomy" id="6941"/>
    <lineage>
        <taxon>Eukaryota</taxon>
        <taxon>Metazoa</taxon>
        <taxon>Ecdysozoa</taxon>
        <taxon>Arthropoda</taxon>
        <taxon>Chelicerata</taxon>
        <taxon>Arachnida</taxon>
        <taxon>Acari</taxon>
        <taxon>Parasitiformes</taxon>
        <taxon>Ixodida</taxon>
        <taxon>Ixodoidea</taxon>
        <taxon>Ixodidae</taxon>
        <taxon>Rhipicephalinae</taxon>
        <taxon>Rhipicephalus</taxon>
        <taxon>Boophilus</taxon>
    </lineage>
</organism>
<feature type="compositionally biased region" description="Basic and acidic residues" evidence="1">
    <location>
        <begin position="35"/>
        <end position="58"/>
    </location>
</feature>
<keyword evidence="2" id="KW-0812">Transmembrane</keyword>
<evidence type="ECO:0008006" key="5">
    <source>
        <dbReference type="Google" id="ProtNLM"/>
    </source>
</evidence>
<sequence length="316" mass="34575">MDHENRMDCLEGAASDMRKEDCEERDGAIASSRTAIRDKAPRLAVEDGWSDCDHENNHKQPGTGQGDHGHDSASQVQDVGCYETQGCRSRDGRTPNGHPSDDEGGGSLRGDNDHAVQSGMDPTLTSLYCCSSRQDRRQDSVELQDGRRRKPLSKLKGDESSTMCRRVTFLRRRAGVFEYRSPRAEAFEQEERPRKFQEALSGRDATAATNVRGQKPPFEDTHVPRPVTSSPEGGTQAPGNGVALVVISVVSAGFFICLSFQVFSVVRVHDGPEEYRDLQNGTSEPMADQEHAASTSVVAMAADEEEVEMTGDGDVE</sequence>
<keyword evidence="4" id="KW-1185">Reference proteome</keyword>
<name>A0A9J6EN61_RHIMP</name>
<evidence type="ECO:0000313" key="4">
    <source>
        <dbReference type="Proteomes" id="UP000821866"/>
    </source>
</evidence>
<reference evidence="3" key="2">
    <citation type="submission" date="2021-09" db="EMBL/GenBank/DDBJ databases">
        <authorList>
            <person name="Jia N."/>
            <person name="Wang J."/>
            <person name="Shi W."/>
            <person name="Du L."/>
            <person name="Sun Y."/>
            <person name="Zhan W."/>
            <person name="Jiang J."/>
            <person name="Wang Q."/>
            <person name="Zhang B."/>
            <person name="Ji P."/>
            <person name="Sakyi L.B."/>
            <person name="Cui X."/>
            <person name="Yuan T."/>
            <person name="Jiang B."/>
            <person name="Yang W."/>
            <person name="Lam T.T.-Y."/>
            <person name="Chang Q."/>
            <person name="Ding S."/>
            <person name="Wang X."/>
            <person name="Zhu J."/>
            <person name="Ruan X."/>
            <person name="Zhao L."/>
            <person name="Wei J."/>
            <person name="Que T."/>
            <person name="Du C."/>
            <person name="Cheng J."/>
            <person name="Dai P."/>
            <person name="Han X."/>
            <person name="Huang E."/>
            <person name="Gao Y."/>
            <person name="Liu J."/>
            <person name="Shao H."/>
            <person name="Ye R."/>
            <person name="Li L."/>
            <person name="Wei W."/>
            <person name="Wang X."/>
            <person name="Wang C."/>
            <person name="Huo Q."/>
            <person name="Li W."/>
            <person name="Guo W."/>
            <person name="Chen H."/>
            <person name="Chen S."/>
            <person name="Zhou L."/>
            <person name="Zhou L."/>
            <person name="Ni X."/>
            <person name="Tian J."/>
            <person name="Zhou Y."/>
            <person name="Sheng Y."/>
            <person name="Liu T."/>
            <person name="Pan Y."/>
            <person name="Xia L."/>
            <person name="Li J."/>
            <person name="Zhao F."/>
            <person name="Cao W."/>
        </authorList>
    </citation>
    <scope>NUCLEOTIDE SEQUENCE</scope>
    <source>
        <strain evidence="3">Rmic-2018</strain>
        <tissue evidence="3">Larvae</tissue>
    </source>
</reference>
<feature type="region of interest" description="Disordered" evidence="1">
    <location>
        <begin position="188"/>
        <end position="238"/>
    </location>
</feature>
<dbReference type="AlphaFoldDB" id="A0A9J6EN61"/>
<keyword evidence="2" id="KW-0472">Membrane</keyword>
<proteinExistence type="predicted"/>
<dbReference type="EMBL" id="JABSTU010000003">
    <property type="protein sequence ID" value="KAH8035955.1"/>
    <property type="molecule type" value="Genomic_DNA"/>
</dbReference>
<feature type="compositionally biased region" description="Polar residues" evidence="1">
    <location>
        <begin position="123"/>
        <end position="132"/>
    </location>
</feature>
<dbReference type="Proteomes" id="UP000821866">
    <property type="component" value="Chromosome 11"/>
</dbReference>
<feature type="region of interest" description="Disordered" evidence="1">
    <location>
        <begin position="1"/>
        <end position="159"/>
    </location>
</feature>
<evidence type="ECO:0000256" key="2">
    <source>
        <dbReference type="SAM" id="Phobius"/>
    </source>
</evidence>
<gene>
    <name evidence="3" type="ORF">HPB51_013496</name>
</gene>
<reference evidence="3" key="1">
    <citation type="journal article" date="2020" name="Cell">
        <title>Large-Scale Comparative Analyses of Tick Genomes Elucidate Their Genetic Diversity and Vector Capacities.</title>
        <authorList>
            <consortium name="Tick Genome and Microbiome Consortium (TIGMIC)"/>
            <person name="Jia N."/>
            <person name="Wang J."/>
            <person name="Shi W."/>
            <person name="Du L."/>
            <person name="Sun Y."/>
            <person name="Zhan W."/>
            <person name="Jiang J.F."/>
            <person name="Wang Q."/>
            <person name="Zhang B."/>
            <person name="Ji P."/>
            <person name="Bell-Sakyi L."/>
            <person name="Cui X.M."/>
            <person name="Yuan T.T."/>
            <person name="Jiang B.G."/>
            <person name="Yang W.F."/>
            <person name="Lam T.T."/>
            <person name="Chang Q.C."/>
            <person name="Ding S.J."/>
            <person name="Wang X.J."/>
            <person name="Zhu J.G."/>
            <person name="Ruan X.D."/>
            <person name="Zhao L."/>
            <person name="Wei J.T."/>
            <person name="Ye R.Z."/>
            <person name="Que T.C."/>
            <person name="Du C.H."/>
            <person name="Zhou Y.H."/>
            <person name="Cheng J.X."/>
            <person name="Dai P.F."/>
            <person name="Guo W.B."/>
            <person name="Han X.H."/>
            <person name="Huang E.J."/>
            <person name="Li L.F."/>
            <person name="Wei W."/>
            <person name="Gao Y.C."/>
            <person name="Liu J.Z."/>
            <person name="Shao H.Z."/>
            <person name="Wang X."/>
            <person name="Wang C.C."/>
            <person name="Yang T.C."/>
            <person name="Huo Q.B."/>
            <person name="Li W."/>
            <person name="Chen H.Y."/>
            <person name="Chen S.E."/>
            <person name="Zhou L.G."/>
            <person name="Ni X.B."/>
            <person name="Tian J.H."/>
            <person name="Sheng Y."/>
            <person name="Liu T."/>
            <person name="Pan Y.S."/>
            <person name="Xia L.Y."/>
            <person name="Li J."/>
            <person name="Zhao F."/>
            <person name="Cao W.C."/>
        </authorList>
    </citation>
    <scope>NUCLEOTIDE SEQUENCE</scope>
    <source>
        <strain evidence="3">Rmic-2018</strain>
    </source>
</reference>
<feature type="compositionally biased region" description="Basic and acidic residues" evidence="1">
    <location>
        <begin position="133"/>
        <end position="146"/>
    </location>
</feature>
<evidence type="ECO:0000256" key="1">
    <source>
        <dbReference type="SAM" id="MobiDB-lite"/>
    </source>
</evidence>
<keyword evidence="2" id="KW-1133">Transmembrane helix</keyword>
<comment type="caution">
    <text evidence="3">The sequence shown here is derived from an EMBL/GenBank/DDBJ whole genome shotgun (WGS) entry which is preliminary data.</text>
</comment>
<protein>
    <recommendedName>
        <fullName evidence="5">Transmembrane protein</fullName>
    </recommendedName>
</protein>
<accession>A0A9J6EN61</accession>